<evidence type="ECO:0000256" key="1">
    <source>
        <dbReference type="SAM" id="Phobius"/>
    </source>
</evidence>
<evidence type="ECO:0000313" key="2">
    <source>
        <dbReference type="EMBL" id="PRY94049.1"/>
    </source>
</evidence>
<dbReference type="RefSeq" id="WP_106262328.1">
    <property type="nucleotide sequence ID" value="NZ_PVTQ01000001.1"/>
</dbReference>
<keyword evidence="1" id="KW-1133">Transmembrane helix</keyword>
<feature type="transmembrane region" description="Helical" evidence="1">
    <location>
        <begin position="20"/>
        <end position="43"/>
    </location>
</feature>
<keyword evidence="1" id="KW-0812">Transmembrane</keyword>
<organism evidence="2 3">
    <name type="scientific">Donghicola tyrosinivorans</name>
    <dbReference type="NCBI Taxonomy" id="1652492"/>
    <lineage>
        <taxon>Bacteria</taxon>
        <taxon>Pseudomonadati</taxon>
        <taxon>Pseudomonadota</taxon>
        <taxon>Alphaproteobacteria</taxon>
        <taxon>Rhodobacterales</taxon>
        <taxon>Roseobacteraceae</taxon>
        <taxon>Donghicola</taxon>
    </lineage>
</organism>
<proteinExistence type="predicted"/>
<reference evidence="2 3" key="1">
    <citation type="submission" date="2018-03" db="EMBL/GenBank/DDBJ databases">
        <title>Genomic Encyclopedia of Archaeal and Bacterial Type Strains, Phase II (KMG-II): from individual species to whole genera.</title>
        <authorList>
            <person name="Goeker M."/>
        </authorList>
    </citation>
    <scope>NUCLEOTIDE SEQUENCE [LARGE SCALE GENOMIC DNA]</scope>
    <source>
        <strain evidence="2 3">DSM 100212</strain>
    </source>
</reference>
<keyword evidence="1" id="KW-0472">Membrane</keyword>
<dbReference type="EMBL" id="PVTQ01000001">
    <property type="protein sequence ID" value="PRY94049.1"/>
    <property type="molecule type" value="Genomic_DNA"/>
</dbReference>
<protein>
    <submittedName>
        <fullName evidence="2">Uncharacterized protein</fullName>
    </submittedName>
</protein>
<sequence>MSAPDTNLEKQKRQHAPALWGIRAAAGFGVAMLLIAAMVAVAVSDPGGEVTPPVDAPVSAG</sequence>
<dbReference type="Proteomes" id="UP000238392">
    <property type="component" value="Unassembled WGS sequence"/>
</dbReference>
<comment type="caution">
    <text evidence="2">The sequence shown here is derived from an EMBL/GenBank/DDBJ whole genome shotgun (WGS) entry which is preliminary data.</text>
</comment>
<dbReference type="AlphaFoldDB" id="A0A2T0X535"/>
<accession>A0A2T0X535</accession>
<keyword evidence="3" id="KW-1185">Reference proteome</keyword>
<evidence type="ECO:0000313" key="3">
    <source>
        <dbReference type="Proteomes" id="UP000238392"/>
    </source>
</evidence>
<gene>
    <name evidence="2" type="ORF">CLV74_101179</name>
</gene>
<name>A0A2T0X535_9RHOB</name>